<sequence length="659" mass="68046">MAGISSLGIGSGVLSSDLVDQLVAAEKKPTSQRLDFNQKRTEALISAYGKLKSAITDLRLPMRQLSSPDNLKAFSGSSSNDGVSVSVDSKKASQGTYTVQVDSLAQAQSLASGTFQDRDTTAIGSGTLTLNVGGETANITIDSSNNTLQGIAAAINDAGIGASAGVIDTGSGYRLVFSANETGVENAVSVSVSDSDGNNTDATGLSQFAFDGTTNNLTETVAAKDAVVQVNGISISRPTNSIDNVIDGVSLDVTQEGITSTVKVTQDFNKVADRVGSFVDSFNALQQTIKGLAGYNAETGQGGILSGDSTVRGIQNQLRQIIGRVVPGMENASVRTLADVGISTNYETGGLDFDKQKFIGKLKANPNDVTALFAEQGRTSDDQIEFLRSGVNTEPGEYSVNISQVATQGAYTGTNVGTGSVTIDANNDQFSLLVDGETSVSVQLTAGTYTRDGLAAEIQNQLNASSALAASGKSVIAEFDATSGAIKFTSDSYGSNSNVNVTSVDTNTQAQLGLSVASGTAGVDVAGTINGQRATGEGQNLFVEGAGGAAGIEVRVNGGTTGNRGKIEFIQGVGERTVDLITNVVGSDGSISAKTEGLRKDLDRIAEDRARLDSRIASYRERLVAQFTAADSLISQLNSTQDYVSQQLAALAPQNNQKN</sequence>
<keyword evidence="8" id="KW-0966">Cell projection</keyword>
<dbReference type="Proteomes" id="UP001596055">
    <property type="component" value="Unassembled WGS sequence"/>
</dbReference>
<keyword evidence="8" id="KW-0969">Cilium</keyword>
<keyword evidence="4 5" id="KW-0975">Bacterial flagellum</keyword>
<evidence type="ECO:0000256" key="3">
    <source>
        <dbReference type="ARBA" id="ARBA00023054"/>
    </source>
</evidence>
<organism evidence="8 9">
    <name type="scientific">Marinobacter koreensis</name>
    <dbReference type="NCBI Taxonomy" id="335974"/>
    <lineage>
        <taxon>Bacteria</taxon>
        <taxon>Pseudomonadati</taxon>
        <taxon>Pseudomonadota</taxon>
        <taxon>Gammaproteobacteria</taxon>
        <taxon>Pseudomonadales</taxon>
        <taxon>Marinobacteraceae</taxon>
        <taxon>Marinobacter</taxon>
    </lineage>
</organism>
<evidence type="ECO:0000259" key="6">
    <source>
        <dbReference type="Pfam" id="PF02465"/>
    </source>
</evidence>
<keyword evidence="3" id="KW-0175">Coiled coil</keyword>
<evidence type="ECO:0000256" key="4">
    <source>
        <dbReference type="ARBA" id="ARBA00023143"/>
    </source>
</evidence>
<dbReference type="InterPro" id="IPR010809">
    <property type="entry name" value="FliD_C"/>
</dbReference>
<comment type="function">
    <text evidence="5">Required for morphogenesis and for the elongation of the flagellar filament by facilitating polymerization of the flagellin monomers at the tip of growing filament. Forms a capping structure, which prevents flagellin subunits (transported through the central channel of the flagellum) from leaking out without polymerization at the distal end.</text>
</comment>
<dbReference type="PANTHER" id="PTHR30288">
    <property type="entry name" value="FLAGELLAR CAP/ASSEMBLY PROTEIN FLID"/>
    <property type="match status" value="1"/>
</dbReference>
<dbReference type="RefSeq" id="WP_248154675.1">
    <property type="nucleotide sequence ID" value="NZ_JAKZAJ010000001.1"/>
</dbReference>
<evidence type="ECO:0000259" key="7">
    <source>
        <dbReference type="Pfam" id="PF07195"/>
    </source>
</evidence>
<dbReference type="Pfam" id="PF02465">
    <property type="entry name" value="FliD_N"/>
    <property type="match status" value="1"/>
</dbReference>
<evidence type="ECO:0000256" key="1">
    <source>
        <dbReference type="ARBA" id="ARBA00009764"/>
    </source>
</evidence>
<feature type="domain" description="Flagellar hook-associated protein 2 C-terminal" evidence="7">
    <location>
        <begin position="570"/>
        <end position="639"/>
    </location>
</feature>
<dbReference type="PANTHER" id="PTHR30288:SF0">
    <property type="entry name" value="FLAGELLAR HOOK-ASSOCIATED PROTEIN 2"/>
    <property type="match status" value="1"/>
</dbReference>
<dbReference type="InterPro" id="IPR040026">
    <property type="entry name" value="FliD"/>
</dbReference>
<comment type="similarity">
    <text evidence="1 5">Belongs to the FliD family.</text>
</comment>
<reference evidence="9" key="1">
    <citation type="journal article" date="2019" name="Int. J. Syst. Evol. Microbiol.">
        <title>The Global Catalogue of Microorganisms (GCM) 10K type strain sequencing project: providing services to taxonomists for standard genome sequencing and annotation.</title>
        <authorList>
            <consortium name="The Broad Institute Genomics Platform"/>
            <consortium name="The Broad Institute Genome Sequencing Center for Infectious Disease"/>
            <person name="Wu L."/>
            <person name="Ma J."/>
        </authorList>
    </citation>
    <scope>NUCLEOTIDE SEQUENCE [LARGE SCALE GENOMIC DNA]</scope>
    <source>
        <strain evidence="9">CGMCC 4.1799</strain>
    </source>
</reference>
<comment type="subcellular location">
    <subcellularLocation>
        <location evidence="5">Secreted</location>
    </subcellularLocation>
    <subcellularLocation>
        <location evidence="5">Bacterial flagellum</location>
    </subcellularLocation>
</comment>
<evidence type="ECO:0000313" key="9">
    <source>
        <dbReference type="Proteomes" id="UP001596055"/>
    </source>
</evidence>
<feature type="domain" description="Flagellar hook-associated protein 2 N-terminal" evidence="6">
    <location>
        <begin position="11"/>
        <end position="108"/>
    </location>
</feature>
<name>A0ABW0RJG6_9GAMM</name>
<keyword evidence="9" id="KW-1185">Reference proteome</keyword>
<comment type="caution">
    <text evidence="8">The sequence shown here is derived from an EMBL/GenBank/DDBJ whole genome shotgun (WGS) entry which is preliminary data.</text>
</comment>
<feature type="domain" description="Flagellar hook-associated protein 2 C-terminal" evidence="7">
    <location>
        <begin position="223"/>
        <end position="394"/>
    </location>
</feature>
<keyword evidence="8" id="KW-0282">Flagellum</keyword>
<accession>A0ABW0RJG6</accession>
<comment type="subunit">
    <text evidence="2 5">Homopentamer.</text>
</comment>
<gene>
    <name evidence="8" type="primary">fliD</name>
    <name evidence="8" type="ORF">ACFPQA_05040</name>
</gene>
<protein>
    <recommendedName>
        <fullName evidence="5">Flagellar hook-associated protein 2</fullName>
        <shortName evidence="5">HAP2</shortName>
    </recommendedName>
    <alternativeName>
        <fullName evidence="5">Flagellar cap protein</fullName>
    </alternativeName>
</protein>
<evidence type="ECO:0000313" key="8">
    <source>
        <dbReference type="EMBL" id="MFC5544401.1"/>
    </source>
</evidence>
<keyword evidence="5" id="KW-0964">Secreted</keyword>
<dbReference type="EMBL" id="JBHSNL010000001">
    <property type="protein sequence ID" value="MFC5544401.1"/>
    <property type="molecule type" value="Genomic_DNA"/>
</dbReference>
<dbReference type="InterPro" id="IPR003481">
    <property type="entry name" value="FliD_N"/>
</dbReference>
<dbReference type="Pfam" id="PF07195">
    <property type="entry name" value="FliD_C"/>
    <property type="match status" value="2"/>
</dbReference>
<proteinExistence type="inferred from homology"/>
<evidence type="ECO:0000256" key="5">
    <source>
        <dbReference type="RuleBase" id="RU362066"/>
    </source>
</evidence>
<evidence type="ECO:0000256" key="2">
    <source>
        <dbReference type="ARBA" id="ARBA00011255"/>
    </source>
</evidence>